<feature type="region of interest" description="Disordered" evidence="1">
    <location>
        <begin position="46"/>
        <end position="71"/>
    </location>
</feature>
<dbReference type="RefSeq" id="XP_059603155.1">
    <property type="nucleotide sequence ID" value="XM_059748095.1"/>
</dbReference>
<name>A0AAJ8E0R5_ASPNG</name>
<proteinExistence type="predicted"/>
<feature type="compositionally biased region" description="Basic and acidic residues" evidence="1">
    <location>
        <begin position="46"/>
        <end position="61"/>
    </location>
</feature>
<dbReference type="GeneID" id="84589950"/>
<protein>
    <submittedName>
        <fullName evidence="2">Uncharacterized protein</fullName>
    </submittedName>
</protein>
<accession>A0AAJ8E0R5</accession>
<dbReference type="VEuPathDB" id="FungiDB:An01g05380"/>
<dbReference type="KEGG" id="ang:An01g05380"/>
<reference evidence="2" key="1">
    <citation type="submission" date="2025-02" db="EMBL/GenBank/DDBJ databases">
        <authorList>
            <consortium name="NCBI Genome Project"/>
        </authorList>
    </citation>
    <scope>NUCLEOTIDE SEQUENCE</scope>
</reference>
<evidence type="ECO:0000313" key="2">
    <source>
        <dbReference type="RefSeq" id="XP_059603155.1"/>
    </source>
</evidence>
<dbReference type="AlphaFoldDB" id="A0AAJ8E0R5"/>
<reference evidence="2" key="2">
    <citation type="submission" date="2025-08" db="UniProtKB">
        <authorList>
            <consortium name="RefSeq"/>
        </authorList>
    </citation>
    <scope>IDENTIFICATION</scope>
</reference>
<sequence>MASLRSHGATHTDTHILFGRTVGGLDQALFMIDDVHLQILIENASEPRQEEGAGRQPEHAEGSFGVGPNAGAMREGRAKAGFLPVWVIRPASIATLSLLWANSPWAALEHRPIARLGLGLMNPRGLISPANQPSRSRRSARTSVVRRHWRTWFDHAGTASTTNFSVAEVFRSISKTLSIIDG</sequence>
<gene>
    <name evidence="2" type="ORF">An01g05380</name>
</gene>
<evidence type="ECO:0000256" key="1">
    <source>
        <dbReference type="SAM" id="MobiDB-lite"/>
    </source>
</evidence>
<organism evidence="2">
    <name type="scientific">Aspergillus niger</name>
    <dbReference type="NCBI Taxonomy" id="5061"/>
    <lineage>
        <taxon>Eukaryota</taxon>
        <taxon>Fungi</taxon>
        <taxon>Dikarya</taxon>
        <taxon>Ascomycota</taxon>
        <taxon>Pezizomycotina</taxon>
        <taxon>Eurotiomycetes</taxon>
        <taxon>Eurotiomycetidae</taxon>
        <taxon>Eurotiales</taxon>
        <taxon>Aspergillaceae</taxon>
        <taxon>Aspergillus</taxon>
        <taxon>Aspergillus subgen. Circumdati</taxon>
    </lineage>
</organism>